<dbReference type="InterPro" id="IPR015943">
    <property type="entry name" value="WD40/YVTN_repeat-like_dom_sf"/>
</dbReference>
<dbReference type="PANTHER" id="PTHR14344:SF3">
    <property type="entry name" value="WD REPEAT-CONTAINING PROTEIN 6"/>
    <property type="match status" value="1"/>
</dbReference>
<dbReference type="PROSITE" id="PS50294">
    <property type="entry name" value="WD_REPEATS_REGION"/>
    <property type="match status" value="2"/>
</dbReference>
<organism evidence="8 9">
    <name type="scientific">Calycina marina</name>
    <dbReference type="NCBI Taxonomy" id="1763456"/>
    <lineage>
        <taxon>Eukaryota</taxon>
        <taxon>Fungi</taxon>
        <taxon>Dikarya</taxon>
        <taxon>Ascomycota</taxon>
        <taxon>Pezizomycotina</taxon>
        <taxon>Leotiomycetes</taxon>
        <taxon>Helotiales</taxon>
        <taxon>Pezizellaceae</taxon>
        <taxon>Calycina</taxon>
    </lineage>
</organism>
<evidence type="ECO:0000256" key="3">
    <source>
        <dbReference type="ARBA" id="ARBA00022574"/>
    </source>
</evidence>
<evidence type="ECO:0000256" key="1">
    <source>
        <dbReference type="ARBA" id="ARBA00004496"/>
    </source>
</evidence>
<evidence type="ECO:0000313" key="9">
    <source>
        <dbReference type="Proteomes" id="UP000887226"/>
    </source>
</evidence>
<dbReference type="SMART" id="SM00320">
    <property type="entry name" value="WD40"/>
    <property type="match status" value="9"/>
</dbReference>
<keyword evidence="4" id="KW-0819">tRNA processing</keyword>
<keyword evidence="9" id="KW-1185">Reference proteome</keyword>
<dbReference type="Gene3D" id="2.130.10.10">
    <property type="entry name" value="YVTN repeat-like/Quinoprotein amine dehydrogenase"/>
    <property type="match status" value="4"/>
</dbReference>
<dbReference type="InterPro" id="IPR036322">
    <property type="entry name" value="WD40_repeat_dom_sf"/>
</dbReference>
<dbReference type="PROSITE" id="PS00678">
    <property type="entry name" value="WD_REPEATS_1"/>
    <property type="match status" value="1"/>
</dbReference>
<evidence type="ECO:0000256" key="6">
    <source>
        <dbReference type="ARBA" id="ARBA00038255"/>
    </source>
</evidence>
<dbReference type="SUPFAM" id="SSF50960">
    <property type="entry name" value="TolB, C-terminal domain"/>
    <property type="match status" value="1"/>
</dbReference>
<dbReference type="EMBL" id="MU253739">
    <property type="protein sequence ID" value="KAG9249082.1"/>
    <property type="molecule type" value="Genomic_DNA"/>
</dbReference>
<accession>A0A9P7ZC24</accession>
<dbReference type="SUPFAM" id="SSF50978">
    <property type="entry name" value="WD40 repeat-like"/>
    <property type="match status" value="3"/>
</dbReference>
<comment type="caution">
    <text evidence="8">The sequence shown here is derived from an EMBL/GenBank/DDBJ whole genome shotgun (WGS) entry which is preliminary data.</text>
</comment>
<keyword evidence="3 7" id="KW-0853">WD repeat</keyword>
<dbReference type="Pfam" id="PF00400">
    <property type="entry name" value="WD40"/>
    <property type="match status" value="3"/>
</dbReference>
<dbReference type="InterPro" id="IPR019775">
    <property type="entry name" value="WD40_repeat_CS"/>
</dbReference>
<evidence type="ECO:0000256" key="7">
    <source>
        <dbReference type="PROSITE-ProRule" id="PRU00221"/>
    </source>
</evidence>
<dbReference type="GO" id="GO:0005737">
    <property type="term" value="C:cytoplasm"/>
    <property type="evidence" value="ECO:0007669"/>
    <property type="project" value="UniProtKB-SubCell"/>
</dbReference>
<feature type="repeat" description="WD" evidence="7">
    <location>
        <begin position="205"/>
        <end position="246"/>
    </location>
</feature>
<name>A0A9P7ZC24_9HELO</name>
<dbReference type="GO" id="GO:0030488">
    <property type="term" value="P:tRNA methylation"/>
    <property type="evidence" value="ECO:0007669"/>
    <property type="project" value="TreeGrafter"/>
</dbReference>
<evidence type="ECO:0000256" key="2">
    <source>
        <dbReference type="ARBA" id="ARBA00022490"/>
    </source>
</evidence>
<gene>
    <name evidence="8" type="ORF">BJ878DRAFT_150851</name>
</gene>
<reference evidence="8" key="1">
    <citation type="journal article" date="2021" name="IMA Fungus">
        <title>Genomic characterization of three marine fungi, including Emericellopsis atlantica sp. nov. with signatures of a generalist lifestyle and marine biomass degradation.</title>
        <authorList>
            <person name="Hagestad O.C."/>
            <person name="Hou L."/>
            <person name="Andersen J.H."/>
            <person name="Hansen E.H."/>
            <person name="Altermark B."/>
            <person name="Li C."/>
            <person name="Kuhnert E."/>
            <person name="Cox R.J."/>
            <person name="Crous P.W."/>
            <person name="Spatafora J.W."/>
            <person name="Lail K."/>
            <person name="Amirebrahimi M."/>
            <person name="Lipzen A."/>
            <person name="Pangilinan J."/>
            <person name="Andreopoulos W."/>
            <person name="Hayes R.D."/>
            <person name="Ng V."/>
            <person name="Grigoriev I.V."/>
            <person name="Jackson S.A."/>
            <person name="Sutton T.D.S."/>
            <person name="Dobson A.D.W."/>
            <person name="Rama T."/>
        </authorList>
    </citation>
    <scope>NUCLEOTIDE SEQUENCE</scope>
    <source>
        <strain evidence="8">TRa3180A</strain>
    </source>
</reference>
<sequence length="1179" mass="127595">MSIQHDHTLNSITSLAFHSADGSLLVLAGEGCHVKVFDAYSSELLCRFQVFGDQTVHGIFIQAGEVDNDDLQAVIWGGSSLILLRRSQLNSILAGNERSVEQYEGRTSDWILDVSPSPYEKDACVIITAHNTLLLATTQPGNLAFQLQALGSPSRSILYSAHVIWTAPKCVLVAAGTVFGDIVMWEWTCPDSPDSSGACTVIEIFTGHEGSIFGVTISPPISLGSSTPMRLLASCSDDRTIRLWDIYGTEGVSMAIAMLSDIGKNSIVGGSQTIASPTVSKCLAVAMGHASRIWRVEFIMDVSDAPEVELVSIGEDATVQQWSLQLHGRGQAKCQNETSHSQSMDIAKIQKPAELIHVKTFAFHSGKQICSAALHRSHGNMNALATGGADGKVSLYDLPLSTTAQCQPSSLWKPSLLYKLSTFRKSSTSQASYVPSIPDTTHTVRISSVDLESILAEFPLKIGTVALLQGKEPSKAVLATPDTQQNPKKPKVKKPPIDSFNSHIILGGHRLLLTTTLGRVFSGELGQVISWLELQLPEGHFNDLKTYSVIKAGVGVALLAGSNGNVFLYRCNEQITKLAKVSGKVAGIFSLCKSSNDFLITVLGSNSATVIILPSIGDYKLIGSKQTRLVSLPEKFIVTSACRSVGTDEDILIIGSRKGTFAIYNMSVTTDESTPIAPIITWGSGHPGGDSITSILPLPSSTDRNLQHYFTTSKDGMCSIFVRSLTSDDSGRSSTSFYPVHHGTPPLGPNLEDAWLDRGRREIVLSGFRGKRYVIWNETQQLEVSSVECGGAHANYSYTDRGGNHGCFIYTKGTAMSIHTHYGASHRILKPGGHGREIKACAVSPDRKLMATGAEDTAIRIWSYTDDKAPIQLDCKSVIQKHTSGIQHLQWFGSDYLFSSGGGEEFFIWALQEIPKNGIGIICEASCPDPSEDHDIRIMSLDVSEMSNTKEMKPLQLCISLAYSDSTVRTYGYSKAGSFRLMASGRYTSSCIMQIRHVEQNSEHLTIMTAATDGRLVLWHVRISEVHTLSETMLQISSHKVHQSTVKCLDLINISQDSFVVVTGGDDNALGITTYNSFNFISQPETILVRSAHAAAITGLCITSYSKDILCIVSSSNDQRVKEWEFNVATSQVKKVGDLFTSIADVGDVAVVRDSGEGNGVVKVVVVGNGMEVFTVSNK</sequence>
<dbReference type="PANTHER" id="PTHR14344">
    <property type="entry name" value="WD REPEAT PROTEIN"/>
    <property type="match status" value="1"/>
</dbReference>
<dbReference type="InterPro" id="IPR001680">
    <property type="entry name" value="WD40_rpt"/>
</dbReference>
<evidence type="ECO:0000256" key="4">
    <source>
        <dbReference type="ARBA" id="ARBA00022694"/>
    </source>
</evidence>
<dbReference type="OrthoDB" id="5594999at2759"/>
<dbReference type="PROSITE" id="PS50082">
    <property type="entry name" value="WD_REPEATS_2"/>
    <property type="match status" value="2"/>
</dbReference>
<evidence type="ECO:0000313" key="8">
    <source>
        <dbReference type="EMBL" id="KAG9249082.1"/>
    </source>
</evidence>
<keyword evidence="5" id="KW-0677">Repeat</keyword>
<evidence type="ECO:0000256" key="5">
    <source>
        <dbReference type="ARBA" id="ARBA00022737"/>
    </source>
</evidence>
<proteinExistence type="inferred from homology"/>
<dbReference type="Proteomes" id="UP000887226">
    <property type="component" value="Unassembled WGS sequence"/>
</dbReference>
<dbReference type="InterPro" id="IPR051973">
    <property type="entry name" value="tRNA_Anticodon_Mtase-Reg"/>
</dbReference>
<keyword evidence="2" id="KW-0963">Cytoplasm</keyword>
<dbReference type="AlphaFoldDB" id="A0A9P7ZC24"/>
<comment type="subcellular location">
    <subcellularLocation>
        <location evidence="1">Cytoplasm</location>
    </subcellularLocation>
</comment>
<comment type="similarity">
    <text evidence="6">Belongs to the WD repeat WDR6 family.</text>
</comment>
<feature type="repeat" description="WD" evidence="7">
    <location>
        <begin position="831"/>
        <end position="872"/>
    </location>
</feature>
<protein>
    <submittedName>
        <fullName evidence="8">WD repeat protein-like protein</fullName>
    </submittedName>
</protein>